<keyword evidence="2" id="KW-1185">Reference proteome</keyword>
<comment type="caution">
    <text evidence="1">The sequence shown here is derived from an EMBL/GenBank/DDBJ whole genome shotgun (WGS) entry which is preliminary data.</text>
</comment>
<gene>
    <name evidence="1" type="ORF">FYJ45_25600</name>
</gene>
<sequence length="179" mass="20810">MERDELRTALVTHLETLRRNLQVVSMEVLKTKYKKPFDVLRQDICKAATAYTRFLVFDNMRIKHKYFDEAVPYIDGAIAQTKRLKEISKAAFQRQDIEEIESLALALRSEIEAALQPFYVEHMCLYVTPECFIEPLKTPEIYNDATSCVWRDGTWQLLEDTSEGLLLFVRSKPQEEAAA</sequence>
<reference evidence="1 2" key="1">
    <citation type="submission" date="2019-08" db="EMBL/GenBank/DDBJ databases">
        <title>In-depth cultivation of the pig gut microbiome towards novel bacterial diversity and tailored functional studies.</title>
        <authorList>
            <person name="Wylensek D."/>
            <person name="Hitch T.C.A."/>
            <person name="Clavel T."/>
        </authorList>
    </citation>
    <scope>NUCLEOTIDE SEQUENCE [LARGE SCALE GENOMIC DNA]</scope>
    <source>
        <strain evidence="1 2">WCA-389-WT-23B</strain>
    </source>
</reference>
<dbReference type="GeneID" id="86056385"/>
<accession>A0A6N7W8A4</accession>
<dbReference type="AlphaFoldDB" id="A0A6N7W8A4"/>
<name>A0A6N7W8A4_9FIRM</name>
<evidence type="ECO:0000313" key="2">
    <source>
        <dbReference type="Proteomes" id="UP000436047"/>
    </source>
</evidence>
<evidence type="ECO:0000313" key="1">
    <source>
        <dbReference type="EMBL" id="MSS91481.1"/>
    </source>
</evidence>
<organism evidence="1 2">
    <name type="scientific">Eisenbergiella porci</name>
    <dbReference type="NCBI Taxonomy" id="2652274"/>
    <lineage>
        <taxon>Bacteria</taxon>
        <taxon>Bacillati</taxon>
        <taxon>Bacillota</taxon>
        <taxon>Clostridia</taxon>
        <taxon>Lachnospirales</taxon>
        <taxon>Lachnospiraceae</taxon>
        <taxon>Eisenbergiella</taxon>
    </lineage>
</organism>
<protein>
    <submittedName>
        <fullName evidence="1">Decarboxylase</fullName>
    </submittedName>
</protein>
<dbReference type="RefSeq" id="WP_154467932.1">
    <property type="nucleotide sequence ID" value="NZ_VUMI01000067.1"/>
</dbReference>
<proteinExistence type="predicted"/>
<dbReference type="Proteomes" id="UP000436047">
    <property type="component" value="Unassembled WGS sequence"/>
</dbReference>
<dbReference type="EMBL" id="VUMI01000067">
    <property type="protein sequence ID" value="MSS91481.1"/>
    <property type="molecule type" value="Genomic_DNA"/>
</dbReference>